<proteinExistence type="predicted"/>
<protein>
    <submittedName>
        <fullName evidence="1">MSMEG_0570 family nitrogen starvation response protein</fullName>
    </submittedName>
</protein>
<dbReference type="RefSeq" id="WP_087090712.1">
    <property type="nucleotide sequence ID" value="NZ_JAHPRE010000056.1"/>
</dbReference>
<comment type="caution">
    <text evidence="1">The sequence shown here is derived from an EMBL/GenBank/DDBJ whole genome shotgun (WGS) entry which is preliminary data.</text>
</comment>
<sequence>MPSVNFTVKWPNGQSSNFYSPSTIVYEYFQKGQQWAGQEFLKQAEQALHAASERVRTRYGFACSSAMDTLNRIQEQAASFSVKPEDTIEITDIYNID</sequence>
<dbReference type="AlphaFoldDB" id="A0AAW5RCY3"/>
<reference evidence="1" key="1">
    <citation type="submission" date="2021-06" db="EMBL/GenBank/DDBJ databases">
        <title>Propagation of a rapidly emergent carbapenem-resistant Acinetobacter baumannii lineage by various extra-hospital transmission networks.</title>
        <authorList>
            <person name="Calix J."/>
        </authorList>
    </citation>
    <scope>NUCLEOTIDE SEQUENCE</scope>
    <source>
        <strain evidence="1">WU_MDCI_Aw63</strain>
    </source>
</reference>
<dbReference type="EMBL" id="JAHPRE010000056">
    <property type="protein sequence ID" value="MCU4397812.1"/>
    <property type="molecule type" value="Genomic_DNA"/>
</dbReference>
<name>A0AAW5RCY3_ACIJU</name>
<dbReference type="NCBIfam" id="TIGR04042">
    <property type="entry name" value="MSMEG_0570_fam"/>
    <property type="match status" value="1"/>
</dbReference>
<evidence type="ECO:0000313" key="2">
    <source>
        <dbReference type="Proteomes" id="UP001208534"/>
    </source>
</evidence>
<dbReference type="Proteomes" id="UP001208534">
    <property type="component" value="Unassembled WGS sequence"/>
</dbReference>
<organism evidence="1 2">
    <name type="scientific">Acinetobacter junii</name>
    <dbReference type="NCBI Taxonomy" id="40215"/>
    <lineage>
        <taxon>Bacteria</taxon>
        <taxon>Pseudomonadati</taxon>
        <taxon>Pseudomonadota</taxon>
        <taxon>Gammaproteobacteria</taxon>
        <taxon>Moraxellales</taxon>
        <taxon>Moraxellaceae</taxon>
        <taxon>Acinetobacter</taxon>
    </lineage>
</organism>
<dbReference type="InterPro" id="IPR023846">
    <property type="entry name" value="CHP04042_MSMEG0570"/>
</dbReference>
<gene>
    <name evidence="1" type="ORF">KTH64_12795</name>
</gene>
<evidence type="ECO:0000313" key="1">
    <source>
        <dbReference type="EMBL" id="MCU4397812.1"/>
    </source>
</evidence>
<accession>A0AAW5RCY3</accession>